<dbReference type="EMBL" id="QKOE01000003">
    <property type="protein sequence ID" value="PZA17382.1"/>
    <property type="molecule type" value="Genomic_DNA"/>
</dbReference>
<evidence type="ECO:0000313" key="3">
    <source>
        <dbReference type="Proteomes" id="UP000248259"/>
    </source>
</evidence>
<dbReference type="Pfam" id="PF07357">
    <property type="entry name" value="DRAT"/>
    <property type="match status" value="1"/>
</dbReference>
<feature type="region of interest" description="Disordered" evidence="1">
    <location>
        <begin position="1"/>
        <end position="20"/>
    </location>
</feature>
<feature type="compositionally biased region" description="Polar residues" evidence="1">
    <location>
        <begin position="1"/>
        <end position="13"/>
    </location>
</feature>
<proteinExistence type="predicted"/>
<gene>
    <name evidence="2" type="ORF">DNK49_05830</name>
</gene>
<dbReference type="InterPro" id="IPR009953">
    <property type="entry name" value="DRA_trans"/>
</dbReference>
<organism evidence="2 3">
    <name type="scientific">Parazoarcus communis SWub3 = DSM 12120</name>
    <dbReference type="NCBI Taxonomy" id="1121029"/>
    <lineage>
        <taxon>Bacteria</taxon>
        <taxon>Pseudomonadati</taxon>
        <taxon>Pseudomonadota</taxon>
        <taxon>Betaproteobacteria</taxon>
        <taxon>Rhodocyclales</taxon>
        <taxon>Zoogloeaceae</taxon>
        <taxon>Parazoarcus</taxon>
    </lineage>
</organism>
<dbReference type="GO" id="GO:0030701">
    <property type="term" value="F:NAD+-dinitrogen-reductase ADP-D-ribosyltransferase activity"/>
    <property type="evidence" value="ECO:0007669"/>
    <property type="project" value="InterPro"/>
</dbReference>
<keyword evidence="2" id="KW-0808">Transferase</keyword>
<dbReference type="OrthoDB" id="183043at2"/>
<accession>A0A323UWM0</accession>
<protein>
    <submittedName>
        <fullName evidence="2">NAD(+)--dinitrogen-reductase ADP-D-ribosyltransferase</fullName>
    </submittedName>
</protein>
<dbReference type="RefSeq" id="WP_110523398.1">
    <property type="nucleotide sequence ID" value="NZ_QKOE01000003.1"/>
</dbReference>
<evidence type="ECO:0000256" key="1">
    <source>
        <dbReference type="SAM" id="MobiDB-lite"/>
    </source>
</evidence>
<keyword evidence="3" id="KW-1185">Reference proteome</keyword>
<sequence>MQRKTLQTGQTLPNDPHDNAPTICRATHNDVAIPATLARLTIEPPWRLSFNRCNLPAEALASFAFQLAPQSLELDGVAPLHRRLFEHAGALDSPQARVERFLTYMNAHFLLDDPPAQGLSENARIDRSRLDYLRLLRGWLFDADSREGAVLKAWVESRFGLLTRYHRALVGPPGSPSRTAFDHEVASGLYTTGALEAQIDLLYTWTQHELRYRYPGQTHLHLYRGVSGTHWIRGAPALADGRQLLTLNNLSSFSASPERADEFGDRVLGCAIPLPKILAFSGLLPGLLQGEDEYLVIGGVVAAERVA</sequence>
<name>A0A323UWM0_9RHOO</name>
<dbReference type="AlphaFoldDB" id="A0A323UWM0"/>
<evidence type="ECO:0000313" key="2">
    <source>
        <dbReference type="EMBL" id="PZA17382.1"/>
    </source>
</evidence>
<comment type="caution">
    <text evidence="2">The sequence shown here is derived from an EMBL/GenBank/DDBJ whole genome shotgun (WGS) entry which is preliminary data.</text>
</comment>
<dbReference type="Proteomes" id="UP000248259">
    <property type="component" value="Unassembled WGS sequence"/>
</dbReference>
<reference evidence="2 3" key="1">
    <citation type="submission" date="2018-06" db="EMBL/GenBank/DDBJ databases">
        <title>Azoarcus communis strain SWub3 genome.</title>
        <authorList>
            <person name="Zorraquino Salvo V."/>
            <person name="Toubiana D."/>
            <person name="Blumwald E."/>
        </authorList>
    </citation>
    <scope>NUCLEOTIDE SEQUENCE [LARGE SCALE GENOMIC DNA]</scope>
    <source>
        <strain evidence="2 3">SWub3</strain>
    </source>
</reference>
<dbReference type="GO" id="GO:0009399">
    <property type="term" value="P:nitrogen fixation"/>
    <property type="evidence" value="ECO:0007669"/>
    <property type="project" value="InterPro"/>
</dbReference>